<evidence type="ECO:0000256" key="1">
    <source>
        <dbReference type="ARBA" id="ARBA00004651"/>
    </source>
</evidence>
<keyword evidence="3" id="KW-1003">Cell membrane</keyword>
<comment type="similarity">
    <text evidence="2">Belongs to the UPF0410 family.</text>
</comment>
<protein>
    <submittedName>
        <fullName evidence="8">GlsB/YeaQ/YmgE family stress response membrane protein</fullName>
    </submittedName>
</protein>
<keyword evidence="4 7" id="KW-0812">Transmembrane</keyword>
<keyword evidence="5 7" id="KW-1133">Transmembrane helix</keyword>
<dbReference type="PANTHER" id="PTHR33884:SF3">
    <property type="entry name" value="UPF0410 PROTEIN YMGE"/>
    <property type="match status" value="1"/>
</dbReference>
<sequence>MKMLAGQEFLAFAPPTAVSWLSYIVIGGIAGWLAGKIMRGGGQGIVLNIVVGIIGGFLGGFLLEKLGVDVVEGRRWFTFFTSLLGAVLLLWIVGLIRKKS</sequence>
<dbReference type="InterPro" id="IPR007341">
    <property type="entry name" value="Transgly_assoc"/>
</dbReference>
<keyword evidence="9" id="KW-1185">Reference proteome</keyword>
<feature type="transmembrane region" description="Helical" evidence="7">
    <location>
        <begin position="12"/>
        <end position="33"/>
    </location>
</feature>
<keyword evidence="6 7" id="KW-0472">Membrane</keyword>
<name>A0A6H0SEB3_9MYCO</name>
<feature type="transmembrane region" description="Helical" evidence="7">
    <location>
        <begin position="75"/>
        <end position="96"/>
    </location>
</feature>
<accession>A0A6H0SEB3</accession>
<dbReference type="EMBL" id="CP038799">
    <property type="protein sequence ID" value="QIV84357.1"/>
    <property type="molecule type" value="Genomic_DNA"/>
</dbReference>
<feature type="transmembrane region" description="Helical" evidence="7">
    <location>
        <begin position="45"/>
        <end position="63"/>
    </location>
</feature>
<evidence type="ECO:0000256" key="6">
    <source>
        <dbReference type="ARBA" id="ARBA00023136"/>
    </source>
</evidence>
<evidence type="ECO:0000313" key="9">
    <source>
        <dbReference type="Proteomes" id="UP000501849"/>
    </source>
</evidence>
<evidence type="ECO:0000256" key="2">
    <source>
        <dbReference type="ARBA" id="ARBA00011006"/>
    </source>
</evidence>
<evidence type="ECO:0000256" key="5">
    <source>
        <dbReference type="ARBA" id="ARBA00022989"/>
    </source>
</evidence>
<evidence type="ECO:0000256" key="4">
    <source>
        <dbReference type="ARBA" id="ARBA00022692"/>
    </source>
</evidence>
<evidence type="ECO:0000313" key="8">
    <source>
        <dbReference type="EMBL" id="QIV84357.1"/>
    </source>
</evidence>
<dbReference type="PANTHER" id="PTHR33884">
    <property type="entry name" value="UPF0410 PROTEIN YMGE"/>
    <property type="match status" value="1"/>
</dbReference>
<gene>
    <name evidence="8" type="ORF">EXE63_28370</name>
</gene>
<dbReference type="GO" id="GO:0005886">
    <property type="term" value="C:plasma membrane"/>
    <property type="evidence" value="ECO:0007669"/>
    <property type="project" value="UniProtKB-SubCell"/>
</dbReference>
<dbReference type="Proteomes" id="UP000501849">
    <property type="component" value="Chromosome"/>
</dbReference>
<dbReference type="Pfam" id="PF04226">
    <property type="entry name" value="Transgly_assoc"/>
    <property type="match status" value="1"/>
</dbReference>
<evidence type="ECO:0000256" key="3">
    <source>
        <dbReference type="ARBA" id="ARBA00022475"/>
    </source>
</evidence>
<dbReference type="AlphaFoldDB" id="A0A6H0SEB3"/>
<dbReference type="KEGG" id="mfre:EXE63_28370"/>
<dbReference type="RefSeq" id="WP_168144693.1">
    <property type="nucleotide sequence ID" value="NZ_CP038799.1"/>
</dbReference>
<evidence type="ECO:0000256" key="7">
    <source>
        <dbReference type="SAM" id="Phobius"/>
    </source>
</evidence>
<reference evidence="8 9" key="1">
    <citation type="submission" date="2019-04" db="EMBL/GenBank/DDBJ databases">
        <title>Draft, Whole-Genome Sequence of the Anthracene-degrading Mycobacterium frederiksbergense LB501T, Isolated from a Polycyclic Aromatic Hydrocarbon (PAH)-Contaminated Soil.</title>
        <authorList>
            <person name="Augelletti F."/>
        </authorList>
    </citation>
    <scope>NUCLEOTIDE SEQUENCE [LARGE SCALE GENOMIC DNA]</scope>
    <source>
        <strain evidence="8 9">LB 501T</strain>
    </source>
</reference>
<proteinExistence type="inferred from homology"/>
<comment type="subcellular location">
    <subcellularLocation>
        <location evidence="1">Cell membrane</location>
        <topology evidence="1">Multi-pass membrane protein</topology>
    </subcellularLocation>
</comment>
<organism evidence="8 9">
    <name type="scientific">Mycolicibacterium frederiksbergense</name>
    <dbReference type="NCBI Taxonomy" id="117567"/>
    <lineage>
        <taxon>Bacteria</taxon>
        <taxon>Bacillati</taxon>
        <taxon>Actinomycetota</taxon>
        <taxon>Actinomycetes</taxon>
        <taxon>Mycobacteriales</taxon>
        <taxon>Mycobacteriaceae</taxon>
        <taxon>Mycolicibacterium</taxon>
    </lineage>
</organism>